<dbReference type="AlphaFoldDB" id="A0A176S380"/>
<accession>A0A176S380</accession>
<proteinExistence type="predicted"/>
<evidence type="ECO:0000313" key="2">
    <source>
        <dbReference type="Proteomes" id="UP000076962"/>
    </source>
</evidence>
<dbReference type="Proteomes" id="UP000076962">
    <property type="component" value="Unassembled WGS sequence"/>
</dbReference>
<gene>
    <name evidence="1" type="ORF">THIOM_001624</name>
</gene>
<name>A0A176S380_9GAMM</name>
<sequence length="62" mass="7210">MIKKQALRGIRISSGKPLVEQLIARQNKIEREFELINLPFYLLNQIERLLGEQTECDKIAAK</sequence>
<evidence type="ECO:0000313" key="1">
    <source>
        <dbReference type="EMBL" id="OAD22562.1"/>
    </source>
</evidence>
<reference evidence="1 2" key="1">
    <citation type="submission" date="2016-05" db="EMBL/GenBank/DDBJ databases">
        <title>Single-cell genome of chain-forming Candidatus Thiomargarita nelsonii and comparison to other large sulfur-oxidizing bacteria.</title>
        <authorList>
            <person name="Winkel M."/>
            <person name="Salman V."/>
            <person name="Woyke T."/>
            <person name="Schulz-Vogt H."/>
            <person name="Richter M."/>
            <person name="Flood B."/>
            <person name="Bailey J."/>
            <person name="Amann R."/>
            <person name="Mussmann M."/>
        </authorList>
    </citation>
    <scope>NUCLEOTIDE SEQUENCE [LARGE SCALE GENOMIC DNA]</scope>
    <source>
        <strain evidence="1 2">THI036</strain>
    </source>
</reference>
<keyword evidence="2" id="KW-1185">Reference proteome</keyword>
<dbReference type="EMBL" id="LUTY01000869">
    <property type="protein sequence ID" value="OAD22562.1"/>
    <property type="molecule type" value="Genomic_DNA"/>
</dbReference>
<comment type="caution">
    <text evidence="1">The sequence shown here is derived from an EMBL/GenBank/DDBJ whole genome shotgun (WGS) entry which is preliminary data.</text>
</comment>
<organism evidence="1 2">
    <name type="scientific">Candidatus Thiomargarita nelsonii</name>
    <dbReference type="NCBI Taxonomy" id="1003181"/>
    <lineage>
        <taxon>Bacteria</taxon>
        <taxon>Pseudomonadati</taxon>
        <taxon>Pseudomonadota</taxon>
        <taxon>Gammaproteobacteria</taxon>
        <taxon>Thiotrichales</taxon>
        <taxon>Thiotrichaceae</taxon>
        <taxon>Thiomargarita</taxon>
    </lineage>
</organism>
<protein>
    <submittedName>
        <fullName evidence="1">Uncharacterized protein</fullName>
    </submittedName>
</protein>